<dbReference type="GO" id="GO:0005506">
    <property type="term" value="F:iron ion binding"/>
    <property type="evidence" value="ECO:0007669"/>
    <property type="project" value="InterPro"/>
</dbReference>
<dbReference type="EMBL" id="SDAM02004302">
    <property type="protein sequence ID" value="KAH6820188.1"/>
    <property type="molecule type" value="Genomic_DNA"/>
</dbReference>
<keyword evidence="13" id="KW-1185">Reference proteome</keyword>
<keyword evidence="7 9" id="KW-0408">Iron</keyword>
<dbReference type="FunFam" id="1.10.630.10:FF:000011">
    <property type="entry name" value="Cytochrome P450 83B1"/>
    <property type="match status" value="1"/>
</dbReference>
<dbReference type="InterPro" id="IPR002401">
    <property type="entry name" value="Cyt_P450_E_grp-I"/>
</dbReference>
<accession>A0AAD4IS39</accession>
<protein>
    <recommendedName>
        <fullName evidence="14">Cytochrome P450</fullName>
    </recommendedName>
</protein>
<comment type="cofactor">
    <cofactor evidence="1 9">
        <name>heme</name>
        <dbReference type="ChEBI" id="CHEBI:30413"/>
    </cofactor>
</comment>
<dbReference type="GO" id="GO:0004497">
    <property type="term" value="F:monooxygenase activity"/>
    <property type="evidence" value="ECO:0007669"/>
    <property type="project" value="UniProtKB-KW"/>
</dbReference>
<keyword evidence="6 10" id="KW-0560">Oxidoreductase</keyword>
<gene>
    <name evidence="12" type="ORF">C2S53_011101</name>
</gene>
<dbReference type="Gene3D" id="1.10.630.10">
    <property type="entry name" value="Cytochrome P450"/>
    <property type="match status" value="1"/>
</dbReference>
<dbReference type="GO" id="GO:0016020">
    <property type="term" value="C:membrane"/>
    <property type="evidence" value="ECO:0007669"/>
    <property type="project" value="UniProtKB-SubCell"/>
</dbReference>
<dbReference type="PROSITE" id="PS00086">
    <property type="entry name" value="CYTOCHROME_P450"/>
    <property type="match status" value="1"/>
</dbReference>
<dbReference type="SUPFAM" id="SSF48264">
    <property type="entry name" value="Cytochrome P450"/>
    <property type="match status" value="1"/>
</dbReference>
<dbReference type="PANTHER" id="PTHR47955">
    <property type="entry name" value="CYTOCHROME P450 FAMILY 71 PROTEIN"/>
    <property type="match status" value="1"/>
</dbReference>
<evidence type="ECO:0000256" key="4">
    <source>
        <dbReference type="ARBA" id="ARBA00022617"/>
    </source>
</evidence>
<dbReference type="GO" id="GO:0016705">
    <property type="term" value="F:oxidoreductase activity, acting on paired donors, with incorporation or reduction of molecular oxygen"/>
    <property type="evidence" value="ECO:0007669"/>
    <property type="project" value="InterPro"/>
</dbReference>
<sequence>MEEIQTNYNLIFPALISLIFLCSITKYFLNKSSPNKNLPPSPPRLPILGNLHQIGALPRYNLQRLAGKYGPLTLLHAGRVPVLIVSSADGAREIMKTHDLNFASRPQFSKINFESTGVVFAPYGEYWRQAKQIFVLQLLSNKRVQSSRSIREEETLLFLTKIEESESKVVNLSEMFAEFTNDGICRSALGTTYSRSEKGKKFMLLMKELSELLGAVRVGEFIPWLGWIDRVFGYDEKASRIARGLDDFLEGVIHERLQSEKSSGRSLVEKNGESFLDIMLQIYNGGTAGYSIDRSSIKAILLDIFSAGTDTSAILLEWVMTELLRHPKVMDKVQKEVREIVRDKQLISDDDIEKMHYLKAVIKETFRYHPPVPFLVPRIGESDVKINGYDVAAGTVVMINVWAISRDPACWDEPEKFNPERFLNSSVEFKGSNFEFIPFGAGRRSCPGIAFSMANIELVLANLMQKFNWKLPDGVEVEDLDVRECPGVLAHKDVPLLAIATQVKMLNVSC</sequence>
<dbReference type="Proteomes" id="UP001190926">
    <property type="component" value="Unassembled WGS sequence"/>
</dbReference>
<evidence type="ECO:0000256" key="3">
    <source>
        <dbReference type="ARBA" id="ARBA00010617"/>
    </source>
</evidence>
<dbReference type="PRINTS" id="PR00463">
    <property type="entry name" value="EP450I"/>
</dbReference>
<proteinExistence type="inferred from homology"/>
<keyword evidence="8 10" id="KW-0503">Monooxygenase</keyword>
<dbReference type="PANTHER" id="PTHR47955:SF15">
    <property type="entry name" value="CYTOCHROME P450 71A2-LIKE"/>
    <property type="match status" value="1"/>
</dbReference>
<dbReference type="GO" id="GO:0020037">
    <property type="term" value="F:heme binding"/>
    <property type="evidence" value="ECO:0007669"/>
    <property type="project" value="InterPro"/>
</dbReference>
<dbReference type="Pfam" id="PF00067">
    <property type="entry name" value="p450"/>
    <property type="match status" value="1"/>
</dbReference>
<dbReference type="PRINTS" id="PR00385">
    <property type="entry name" value="P450"/>
</dbReference>
<keyword evidence="11" id="KW-0472">Membrane</keyword>
<keyword evidence="5 9" id="KW-0479">Metal-binding</keyword>
<evidence type="ECO:0000256" key="9">
    <source>
        <dbReference type="PIRSR" id="PIRSR602401-1"/>
    </source>
</evidence>
<keyword evidence="11" id="KW-1133">Transmembrane helix</keyword>
<keyword evidence="4 9" id="KW-0349">Heme</keyword>
<evidence type="ECO:0000256" key="2">
    <source>
        <dbReference type="ARBA" id="ARBA00004167"/>
    </source>
</evidence>
<evidence type="ECO:0000256" key="11">
    <source>
        <dbReference type="SAM" id="Phobius"/>
    </source>
</evidence>
<dbReference type="AlphaFoldDB" id="A0AAD4IS39"/>
<dbReference type="InterPro" id="IPR036396">
    <property type="entry name" value="Cyt_P450_sf"/>
</dbReference>
<evidence type="ECO:0000313" key="12">
    <source>
        <dbReference type="EMBL" id="KAH6820188.1"/>
    </source>
</evidence>
<comment type="subcellular location">
    <subcellularLocation>
        <location evidence="2">Membrane</location>
        <topology evidence="2">Single-pass membrane protein</topology>
    </subcellularLocation>
</comment>
<evidence type="ECO:0000313" key="13">
    <source>
        <dbReference type="Proteomes" id="UP001190926"/>
    </source>
</evidence>
<evidence type="ECO:0000256" key="6">
    <source>
        <dbReference type="ARBA" id="ARBA00023002"/>
    </source>
</evidence>
<evidence type="ECO:0000256" key="5">
    <source>
        <dbReference type="ARBA" id="ARBA00022723"/>
    </source>
</evidence>
<evidence type="ECO:0000256" key="8">
    <source>
        <dbReference type="ARBA" id="ARBA00023033"/>
    </source>
</evidence>
<evidence type="ECO:0000256" key="1">
    <source>
        <dbReference type="ARBA" id="ARBA00001971"/>
    </source>
</evidence>
<name>A0AAD4IS39_PERFH</name>
<evidence type="ECO:0000256" key="10">
    <source>
        <dbReference type="RuleBase" id="RU000461"/>
    </source>
</evidence>
<comment type="similarity">
    <text evidence="3 10">Belongs to the cytochrome P450 family.</text>
</comment>
<dbReference type="CDD" id="cd11072">
    <property type="entry name" value="CYP71-like"/>
    <property type="match status" value="1"/>
</dbReference>
<evidence type="ECO:0000256" key="7">
    <source>
        <dbReference type="ARBA" id="ARBA00023004"/>
    </source>
</evidence>
<keyword evidence="11" id="KW-0812">Transmembrane</keyword>
<feature type="transmembrane region" description="Helical" evidence="11">
    <location>
        <begin position="7"/>
        <end position="29"/>
    </location>
</feature>
<comment type="caution">
    <text evidence="12">The sequence shown here is derived from an EMBL/GenBank/DDBJ whole genome shotgun (WGS) entry which is preliminary data.</text>
</comment>
<dbReference type="InterPro" id="IPR001128">
    <property type="entry name" value="Cyt_P450"/>
</dbReference>
<reference evidence="12 13" key="1">
    <citation type="journal article" date="2021" name="Nat. Commun.">
        <title>Incipient diploidization of the medicinal plant Perilla within 10,000 years.</title>
        <authorList>
            <person name="Zhang Y."/>
            <person name="Shen Q."/>
            <person name="Leng L."/>
            <person name="Zhang D."/>
            <person name="Chen S."/>
            <person name="Shi Y."/>
            <person name="Ning Z."/>
            <person name="Chen S."/>
        </authorList>
    </citation>
    <scope>NUCLEOTIDE SEQUENCE [LARGE SCALE GENOMIC DNA]</scope>
    <source>
        <strain evidence="13">cv. PC099</strain>
    </source>
</reference>
<evidence type="ECO:0008006" key="14">
    <source>
        <dbReference type="Google" id="ProtNLM"/>
    </source>
</evidence>
<feature type="binding site" description="axial binding residue" evidence="9">
    <location>
        <position position="446"/>
    </location>
    <ligand>
        <name>heme</name>
        <dbReference type="ChEBI" id="CHEBI:30413"/>
    </ligand>
    <ligandPart>
        <name>Fe</name>
        <dbReference type="ChEBI" id="CHEBI:18248"/>
    </ligandPart>
</feature>
<dbReference type="InterPro" id="IPR017972">
    <property type="entry name" value="Cyt_P450_CS"/>
</dbReference>
<organism evidence="12 13">
    <name type="scientific">Perilla frutescens var. hirtella</name>
    <name type="common">Perilla citriodora</name>
    <name type="synonym">Perilla setoyensis</name>
    <dbReference type="NCBI Taxonomy" id="608512"/>
    <lineage>
        <taxon>Eukaryota</taxon>
        <taxon>Viridiplantae</taxon>
        <taxon>Streptophyta</taxon>
        <taxon>Embryophyta</taxon>
        <taxon>Tracheophyta</taxon>
        <taxon>Spermatophyta</taxon>
        <taxon>Magnoliopsida</taxon>
        <taxon>eudicotyledons</taxon>
        <taxon>Gunneridae</taxon>
        <taxon>Pentapetalae</taxon>
        <taxon>asterids</taxon>
        <taxon>lamiids</taxon>
        <taxon>Lamiales</taxon>
        <taxon>Lamiaceae</taxon>
        <taxon>Nepetoideae</taxon>
        <taxon>Elsholtzieae</taxon>
        <taxon>Perilla</taxon>
    </lineage>
</organism>